<sequence length="31" mass="3401">MAIRRFSKALQGLVENAANEGDARPLITDSR</sequence>
<keyword evidence="2" id="KW-1185">Reference proteome</keyword>
<evidence type="ECO:0000313" key="1">
    <source>
        <dbReference type="EMBL" id="SDO29956.1"/>
    </source>
</evidence>
<protein>
    <submittedName>
        <fullName evidence="1">Uncharacterized protein</fullName>
    </submittedName>
</protein>
<evidence type="ECO:0000313" key="2">
    <source>
        <dbReference type="Proteomes" id="UP000199651"/>
    </source>
</evidence>
<dbReference type="Proteomes" id="UP000199651">
    <property type="component" value="Unassembled WGS sequence"/>
</dbReference>
<reference evidence="2" key="1">
    <citation type="submission" date="2016-10" db="EMBL/GenBank/DDBJ databases">
        <authorList>
            <person name="Varghese N."/>
            <person name="Submissions S."/>
        </authorList>
    </citation>
    <scope>NUCLEOTIDE SEQUENCE [LARGE SCALE GENOMIC DNA]</scope>
    <source>
        <strain evidence="2">IBRC-M 10655</strain>
    </source>
</reference>
<dbReference type="STRING" id="504798.SAMN05421871_108227"/>
<gene>
    <name evidence="1" type="ORF">SAMN05192558_102528</name>
</gene>
<accession>A0A1H0IF43</accession>
<organism evidence="1 2">
    <name type="scientific">Actinokineospora alba</name>
    <dbReference type="NCBI Taxonomy" id="504798"/>
    <lineage>
        <taxon>Bacteria</taxon>
        <taxon>Bacillati</taxon>
        <taxon>Actinomycetota</taxon>
        <taxon>Actinomycetes</taxon>
        <taxon>Pseudonocardiales</taxon>
        <taxon>Pseudonocardiaceae</taxon>
        <taxon>Actinokineospora</taxon>
    </lineage>
</organism>
<proteinExistence type="predicted"/>
<dbReference type="AlphaFoldDB" id="A0A1H0IF43"/>
<name>A0A1H0IF43_9PSEU</name>
<dbReference type="EMBL" id="FNJB01000002">
    <property type="protein sequence ID" value="SDO29956.1"/>
    <property type="molecule type" value="Genomic_DNA"/>
</dbReference>